<reference evidence="2" key="1">
    <citation type="submission" date="2020-06" db="EMBL/GenBank/DDBJ databases">
        <title>Characterization of fructooligosaccharide metabolism and fructooligosaccharide-degrading enzymes in human commensal butyrate producers.</title>
        <authorList>
            <person name="Tanno H."/>
            <person name="Fujii T."/>
            <person name="Hirano K."/>
            <person name="Maeno S."/>
            <person name="Tonozuka T."/>
            <person name="Sakamoto M."/>
            <person name="Ohkuma M."/>
            <person name="Tochio T."/>
            <person name="Endo A."/>
        </authorList>
    </citation>
    <scope>NUCLEOTIDE SEQUENCE</scope>
    <source>
        <strain evidence="2">JCM 17466</strain>
    </source>
</reference>
<organism evidence="2 3">
    <name type="scientific">Anaerostipes butyraticus</name>
    <dbReference type="NCBI Taxonomy" id="645466"/>
    <lineage>
        <taxon>Bacteria</taxon>
        <taxon>Bacillati</taxon>
        <taxon>Bacillota</taxon>
        <taxon>Clostridia</taxon>
        <taxon>Lachnospirales</taxon>
        <taxon>Lachnospiraceae</taxon>
        <taxon>Anaerostipes</taxon>
    </lineage>
</organism>
<feature type="domain" description="DUF3850" evidence="1">
    <location>
        <begin position="3"/>
        <end position="80"/>
    </location>
</feature>
<dbReference type="RefSeq" id="WP_201312134.1">
    <property type="nucleotide sequence ID" value="NZ_BLYI01000065.1"/>
</dbReference>
<evidence type="ECO:0000313" key="3">
    <source>
        <dbReference type="Proteomes" id="UP000613208"/>
    </source>
</evidence>
<dbReference type="InterPro" id="IPR015947">
    <property type="entry name" value="PUA-like_sf"/>
</dbReference>
<gene>
    <name evidence="2" type="ORF">ANBU17_28280</name>
</gene>
<dbReference type="Proteomes" id="UP000613208">
    <property type="component" value="Unassembled WGS sequence"/>
</dbReference>
<sequence>MKIHKLKLNAKYYEDSERGIKTFEIRKNDRDYKIGDVLELREYIEDISGLGYYTGNAHWKVITYIIDDDLYLAPGYVCFGLSPIAEPEQEDAE</sequence>
<protein>
    <recommendedName>
        <fullName evidence="1">DUF3850 domain-containing protein</fullName>
    </recommendedName>
</protein>
<dbReference type="AlphaFoldDB" id="A0A916VE81"/>
<comment type="caution">
    <text evidence="2">The sequence shown here is derived from an EMBL/GenBank/DDBJ whole genome shotgun (WGS) entry which is preliminary data.</text>
</comment>
<name>A0A916VE81_9FIRM</name>
<dbReference type="SUPFAM" id="SSF88697">
    <property type="entry name" value="PUA domain-like"/>
    <property type="match status" value="1"/>
</dbReference>
<dbReference type="Gene3D" id="2.30.130.30">
    <property type="entry name" value="Hypothetical protein"/>
    <property type="match status" value="1"/>
</dbReference>
<evidence type="ECO:0000313" key="2">
    <source>
        <dbReference type="EMBL" id="GFO86481.1"/>
    </source>
</evidence>
<dbReference type="InterPro" id="IPR039440">
    <property type="entry name" value="DUF3850"/>
</dbReference>
<evidence type="ECO:0000259" key="1">
    <source>
        <dbReference type="Pfam" id="PF12961"/>
    </source>
</evidence>
<proteinExistence type="predicted"/>
<keyword evidence="3" id="KW-1185">Reference proteome</keyword>
<accession>A0A916VE81</accession>
<dbReference type="EMBL" id="BLYI01000065">
    <property type="protein sequence ID" value="GFO86481.1"/>
    <property type="molecule type" value="Genomic_DNA"/>
</dbReference>
<dbReference type="Pfam" id="PF12961">
    <property type="entry name" value="DUF3850"/>
    <property type="match status" value="1"/>
</dbReference>